<dbReference type="EMBL" id="JANAVB010041820">
    <property type="protein sequence ID" value="KAJ6795301.1"/>
    <property type="molecule type" value="Genomic_DNA"/>
</dbReference>
<keyword evidence="8 10" id="KW-0325">Glycoprotein</keyword>
<dbReference type="InterPro" id="IPR004159">
    <property type="entry name" value="Put_SAM_MeTrfase"/>
</dbReference>
<sequence length="637" mass="72070">MWWWWCRSNVLLPNPNRRTLTILFLTSLLCLLSYFLGIYSNSLPNIPSPPHNTLLKWGLCTLPNSSTPPTTTPQTPQIPPQMPLSFLPIHTASSTLPNIPSSSPSPPIPLCPHNFTDYAPCQDPNRERLFPTRNFAHRERHCPDPTEKPRCRVPRPDGYRAHVPWPDSRGRVWFSNVPFKRLTEAKKDQNWVREEGEWLVFPGGGTSFPRGVKQYVKELERLVPIRSGEVRTVLDIGCGVASFGDQLLDYKVLTMSVAPRDSHEAQVQFALERGLPAMLGVLSTFKLPYPSRSFDMGHCARCLIKWAGHGGLYLMEIDRVLRPGGYWVLSGPPINWKNMYRGWQRTTQDLEAEQIGIEDVAKRLCWKKVAEKGIFAVWRKPTNHDHCEKKVKVTKSPPFCEGADPDAAWYVKMESCITPLPKVRAIEDTAGGTLAKWPKRLNDVPPRIISGSMEGLTAETFNQDNQIWSKRVSHYGIYISLGQGGKYRNVMDMNAGLGGFAAAMSKYPLWVMNVVPVGTANNTLGIIYERGLLGTYMDWCEAFSTYPRTYDLIHAHGIFSLYIERCGIADILLEMDRILRPEGVVIIRDHVDIVVKVKSEADRLQWQSRIVHSEMGPHHPEKLLIVDNSLASQVSSK</sequence>
<dbReference type="AlphaFoldDB" id="A0AAX6DU90"/>
<gene>
    <name evidence="11" type="ORF">M6B38_226175</name>
</gene>
<evidence type="ECO:0000256" key="6">
    <source>
        <dbReference type="ARBA" id="ARBA00022989"/>
    </source>
</evidence>
<comment type="subcellular location">
    <subcellularLocation>
        <location evidence="9">Endomembrane system</location>
        <topology evidence="9">Single-pass type II membrane protein</topology>
    </subcellularLocation>
    <subcellularLocation>
        <location evidence="10">Membrane</location>
        <topology evidence="10">Single-pass type II membrane protein</topology>
    </subcellularLocation>
</comment>
<dbReference type="EC" id="2.1.1.-" evidence="10"/>
<dbReference type="GO" id="GO:0016020">
    <property type="term" value="C:membrane"/>
    <property type="evidence" value="ECO:0007669"/>
    <property type="project" value="UniProtKB-SubCell"/>
</dbReference>
<evidence type="ECO:0000256" key="3">
    <source>
        <dbReference type="ARBA" id="ARBA00022679"/>
    </source>
</evidence>
<keyword evidence="4 10" id="KW-0812">Transmembrane</keyword>
<keyword evidence="5 10" id="KW-0735">Signal-anchor</keyword>
<dbReference type="GO" id="GO:0005802">
    <property type="term" value="C:trans-Golgi network"/>
    <property type="evidence" value="ECO:0007669"/>
    <property type="project" value="TreeGrafter"/>
</dbReference>
<keyword evidence="12" id="KW-1185">Reference proteome</keyword>
<evidence type="ECO:0000256" key="1">
    <source>
        <dbReference type="ARBA" id="ARBA00008361"/>
    </source>
</evidence>
<comment type="similarity">
    <text evidence="1 10">Belongs to the methyltransferase superfamily.</text>
</comment>
<protein>
    <recommendedName>
        <fullName evidence="10">Methyltransferase</fullName>
        <ecNumber evidence="10">2.1.1.-</ecNumber>
    </recommendedName>
</protein>
<reference evidence="11" key="2">
    <citation type="submission" date="2023-04" db="EMBL/GenBank/DDBJ databases">
        <authorList>
            <person name="Bruccoleri R.E."/>
            <person name="Oakeley E.J."/>
            <person name="Faust A.-M."/>
            <person name="Dessus-Babus S."/>
            <person name="Altorfer M."/>
            <person name="Burckhardt D."/>
            <person name="Oertli M."/>
            <person name="Naumann U."/>
            <person name="Petersen F."/>
            <person name="Wong J."/>
        </authorList>
    </citation>
    <scope>NUCLEOTIDE SEQUENCE</scope>
    <source>
        <strain evidence="11">GSM-AAB239-AS_SAM_17_03QT</strain>
        <tissue evidence="11">Leaf</tissue>
    </source>
</reference>
<evidence type="ECO:0000256" key="9">
    <source>
        <dbReference type="ARBA" id="ARBA00060399"/>
    </source>
</evidence>
<evidence type="ECO:0000256" key="8">
    <source>
        <dbReference type="ARBA" id="ARBA00023180"/>
    </source>
</evidence>
<evidence type="ECO:0000313" key="12">
    <source>
        <dbReference type="Proteomes" id="UP001140949"/>
    </source>
</evidence>
<dbReference type="GO" id="GO:0032259">
    <property type="term" value="P:methylation"/>
    <property type="evidence" value="ECO:0007669"/>
    <property type="project" value="UniProtKB-KW"/>
</dbReference>
<dbReference type="FunFam" id="3.40.50.150:FF:000076">
    <property type="entry name" value="probable methyltransferase PMT21"/>
    <property type="match status" value="1"/>
</dbReference>
<dbReference type="InterPro" id="IPR029063">
    <property type="entry name" value="SAM-dependent_MTases_sf"/>
</dbReference>
<dbReference type="Gene3D" id="3.40.50.150">
    <property type="entry name" value="Vaccinia Virus protein VP39"/>
    <property type="match status" value="1"/>
</dbReference>
<dbReference type="PANTHER" id="PTHR10108:SF968">
    <property type="entry name" value="METHYLTRANSFERASE PMT19-RELATED"/>
    <property type="match status" value="1"/>
</dbReference>
<organism evidence="11 12">
    <name type="scientific">Iris pallida</name>
    <name type="common">Sweet iris</name>
    <dbReference type="NCBI Taxonomy" id="29817"/>
    <lineage>
        <taxon>Eukaryota</taxon>
        <taxon>Viridiplantae</taxon>
        <taxon>Streptophyta</taxon>
        <taxon>Embryophyta</taxon>
        <taxon>Tracheophyta</taxon>
        <taxon>Spermatophyta</taxon>
        <taxon>Magnoliopsida</taxon>
        <taxon>Liliopsida</taxon>
        <taxon>Asparagales</taxon>
        <taxon>Iridaceae</taxon>
        <taxon>Iridoideae</taxon>
        <taxon>Irideae</taxon>
        <taxon>Iris</taxon>
    </lineage>
</organism>
<dbReference type="PANTHER" id="PTHR10108">
    <property type="entry name" value="SAM-DEPENDENT METHYLTRANSFERASE"/>
    <property type="match status" value="1"/>
</dbReference>
<keyword evidence="7 10" id="KW-0472">Membrane</keyword>
<keyword evidence="2 10" id="KW-0489">Methyltransferase</keyword>
<evidence type="ECO:0000313" key="11">
    <source>
        <dbReference type="EMBL" id="KAJ6795301.1"/>
    </source>
</evidence>
<keyword evidence="3 10" id="KW-0808">Transferase</keyword>
<dbReference type="GO" id="GO:0008168">
    <property type="term" value="F:methyltransferase activity"/>
    <property type="evidence" value="ECO:0007669"/>
    <property type="project" value="UniProtKB-UniRule"/>
</dbReference>
<evidence type="ECO:0000256" key="7">
    <source>
        <dbReference type="ARBA" id="ARBA00023136"/>
    </source>
</evidence>
<reference evidence="11" key="1">
    <citation type="journal article" date="2023" name="GigaByte">
        <title>Genome assembly of the bearded iris, Iris pallida Lam.</title>
        <authorList>
            <person name="Bruccoleri R.E."/>
            <person name="Oakeley E.J."/>
            <person name="Faust A.M.E."/>
            <person name="Altorfer M."/>
            <person name="Dessus-Babus S."/>
            <person name="Burckhardt D."/>
            <person name="Oertli M."/>
            <person name="Naumann U."/>
            <person name="Petersen F."/>
            <person name="Wong J."/>
        </authorList>
    </citation>
    <scope>NUCLEOTIDE SEQUENCE</scope>
    <source>
        <strain evidence="11">GSM-AAB239-AS_SAM_17_03QT</strain>
    </source>
</reference>
<comment type="caution">
    <text evidence="11">The sequence shown here is derived from an EMBL/GenBank/DDBJ whole genome shotgun (WGS) entry which is preliminary data.</text>
</comment>
<dbReference type="GO" id="GO:0005768">
    <property type="term" value="C:endosome"/>
    <property type="evidence" value="ECO:0007669"/>
    <property type="project" value="TreeGrafter"/>
</dbReference>
<feature type="transmembrane region" description="Helical" evidence="10">
    <location>
        <begin position="20"/>
        <end position="39"/>
    </location>
</feature>
<evidence type="ECO:0000256" key="4">
    <source>
        <dbReference type="ARBA" id="ARBA00022692"/>
    </source>
</evidence>
<proteinExistence type="inferred from homology"/>
<keyword evidence="6 10" id="KW-1133">Transmembrane helix</keyword>
<dbReference type="Pfam" id="PF03141">
    <property type="entry name" value="Methyltransf_29"/>
    <property type="match status" value="1"/>
</dbReference>
<evidence type="ECO:0000256" key="5">
    <source>
        <dbReference type="ARBA" id="ARBA00022968"/>
    </source>
</evidence>
<accession>A0AAX6DU90</accession>
<name>A0AAX6DU90_IRIPA</name>
<dbReference type="SUPFAM" id="SSF53335">
    <property type="entry name" value="S-adenosyl-L-methionine-dependent methyltransferases"/>
    <property type="match status" value="2"/>
</dbReference>
<evidence type="ECO:0000256" key="10">
    <source>
        <dbReference type="RuleBase" id="RU366043"/>
    </source>
</evidence>
<dbReference type="Proteomes" id="UP001140949">
    <property type="component" value="Unassembled WGS sequence"/>
</dbReference>
<evidence type="ECO:0000256" key="2">
    <source>
        <dbReference type="ARBA" id="ARBA00022603"/>
    </source>
</evidence>